<dbReference type="PROSITE" id="PS00012">
    <property type="entry name" value="PHOSPHOPANTETHEINE"/>
    <property type="match status" value="2"/>
</dbReference>
<evidence type="ECO:0000256" key="4">
    <source>
        <dbReference type="ARBA" id="ARBA00022553"/>
    </source>
</evidence>
<dbReference type="Gene3D" id="2.30.38.10">
    <property type="entry name" value="Luciferase, Domain 3"/>
    <property type="match status" value="2"/>
</dbReference>
<evidence type="ECO:0000256" key="5">
    <source>
        <dbReference type="ARBA" id="ARBA00023002"/>
    </source>
</evidence>
<dbReference type="InterPro" id="IPR001242">
    <property type="entry name" value="Condensation_dom"/>
</dbReference>
<keyword evidence="3" id="KW-0596">Phosphopantetheine</keyword>
<comment type="similarity">
    <text evidence="2">Belongs to the ATP-dependent AMP-binding enzyme family.</text>
</comment>
<dbReference type="RefSeq" id="WP_013693939.1">
    <property type="nucleotide sequence ID" value="NC_015379.1"/>
</dbReference>
<dbReference type="PROSITE" id="PS50075">
    <property type="entry name" value="CARRIER"/>
    <property type="match status" value="3"/>
</dbReference>
<dbReference type="FunFam" id="3.30.300.30:FF:000010">
    <property type="entry name" value="Enterobactin synthetase component F"/>
    <property type="match status" value="3"/>
</dbReference>
<dbReference type="CDD" id="cd19534">
    <property type="entry name" value="E_NRPS"/>
    <property type="match status" value="1"/>
</dbReference>
<dbReference type="Gene3D" id="3.60.130.10">
    <property type="entry name" value="Clavaminate synthase-like"/>
    <property type="match status" value="1"/>
</dbReference>
<evidence type="ECO:0000256" key="1">
    <source>
        <dbReference type="ARBA" id="ARBA00001957"/>
    </source>
</evidence>
<dbReference type="SUPFAM" id="SSF56801">
    <property type="entry name" value="Acetyl-CoA synthetase-like"/>
    <property type="match status" value="4"/>
</dbReference>
<dbReference type="InterPro" id="IPR025110">
    <property type="entry name" value="AMP-bd_C"/>
</dbReference>
<dbReference type="InterPro" id="IPR003819">
    <property type="entry name" value="TauD/TfdA-like"/>
</dbReference>
<dbReference type="InterPro" id="IPR010071">
    <property type="entry name" value="AA_adenyl_dom"/>
</dbReference>
<dbReference type="NCBIfam" id="NF004282">
    <property type="entry name" value="PRK05691.1"/>
    <property type="match status" value="6"/>
</dbReference>
<sequence length="4577" mass="505556">MDKSVALRIAKRFITLPLDKRKLYLEKMLEEGVSPANLPIPEVRSGFEQIALSYAQERQWFLWQMDPHSSAYHIPSALRLKGRLDVAALERSFNALVERHESLRTTFIENGEQTVQVIHRQMPLRITVEALPVGSPLSQDDSIKAFVERESARPFDLRQGPLLRVSLLNIAEDDHVLVLIQHHIISDGWSMQVLVDELVRHYAADTAGQSLVLPELTVQYADYAIWQRHWLEAGERERQLAYWVQTLGREQPVLELPLDHPRPPVQSFRGARLDLNLAPELGAALKQLAQREGASLFMVLLASFQALLHRYSGQPQIRVGVPVANRNRVETEGLIGFFVNTQVLSADVDGQLPFDRLLAQVKQSAMAAQAHQDLPFEQLIEALQPERSLSHSPIFQVMFNHQTASDTQDRQMQLPQLSIEDLVWEGHTAQFDLTLGTYETGQGVVAELTYATDLFEPQTIERLARHWQNLLQGIVDAPQQRIGELPLLDATQQRLMQQDWFRVVEHGVEAGCVHQRIAEQARVSPDALALTIDGQALTYGQLDARANQLAHRLIVLGVTPDQPVGIALERSAEMIIGLLAILKAGGAYVPLDPAYPEDRLAYMIQDSGIELLLTQARLQARLPIPATLETLLLDQPDAALQEAPRSCPAVALSAEHLAYVIYTSGSTGKPKGVMVRHGALSNFVSSMIAQPGLTASDRMLSLTTFSFDIFGLEIYGPLSTGASVVLTGQNVHQDPQAVLALIERHDVTVLQATPSSWRMLLDHEQSALLAGRTFLCGGEALPLELAQRLLALSPKVWNLYGPTETTIWSAVHPLSPENSRPFLGQPLDNTALYIVGSDLTLNPPGAPGELLIGGDGLARGYFQRPALTAERFVPDPFSTTGERLYRTGDLTRYRAEGVVEYIGRIDHQVKIRGLRIELGEIEAALLAQASVRETVVVAHEGPTGAQLVGYVVPIDAVPQADAEASLRTALKTALKAQLPEYMVPAHLLFLAQLPLTPNGKVDRKALPAPDASELQRAYVAPGSAREQQVAAIWQEVLKLERVGLVDNFFELGGHSLLVTQVVSRVRRALDIEVPLRSLFEHSTLQDFVQALDAGHGEQPLALVPVPRDKPLPLSFAQERQWFLWKMDPDSAAYNIPTALRLRGALDTGALRQSFAALLERHESLRTTFVEDDGRTCQVMRAQGQVDFVEQRLAVDDEAGIQAFIEQQTQRPFDLLNDALLRVGLLALSEQEHILVLTLHHIVADAWSLQVMVDDLMSLYSAFIQGQSAQLPALAVQYADYAVWQRQWMAAGERDRQLAYWTEQLGDEQPLLELPTDHPRPAQQSMRGARLPVVLDRALNDALKALARRENITLFVLLLGSFQALLHRYSGQADIRVGVPIANRQRLETERLIGFFVNTQVLRAEFHSDLTGAALLQQLKQTAMAAQMHQDLPFEQLVDALQPQRNLSHSPLFQAMFNHRNETDTALTTALPDLAIEPMGWAQRTAQFDLSLDTSDSAQGLHAALTYATDLFEPATIERMGQHWLNLLHGLVQDLHRPVAQWALLDADERRRMLVEWNATAVQYPLDRSVHSLIEEQVSRTPDAPALVFGEQRLTYTELNARANRLAHRLIDQGVGPDVLVGIAVERSVEMVLGLLAILKAGGAYVPLDPEYPRDRLAYMFDDSGIGLLLTQRHLLDALPVPEAIRCLVLDQPEDGLQAGRDANPCVDVDAENLAYVIYTSGSTGKPKGAGNRHSALVNRLCWMQQAYGLDATDSVLQKTPFSFDVSVWEFFWPLLTGATLVVAAPGAHRDPTQLIELITAQRITTLHFVPSMLQAFVQDPHVAQCTSLKRIVCSGEALPVDAQQQVFAKLPNASLYNLYGPTEAAIDVTHWTCVQDGRDSVPIGQPIANLGTYILDDELSPVPVGVTGELYLAGEGLARGYHRRAALTAERFVTGPFGTGQRLYRTGDLARYRTDGVIEYAGRMDHQVKIRGLRIELGEIEVRLAEHAEVRETVVIAQDGTLLVAYLVPARAELLSAEDTVRQALQGRLKDHLSQSLPDYMVPQHWVWLEKMPVSPNGKLERKALPKADISASPKAYIAPITALEQTLAAIWQSVLGREQVGVGDNFFELGGDSIISIQMVSRARQAGIHFSPKDLFVHQTIQGLASVANQGDSGPGIDQGPVTGDAVLLPFQQLFFEQDMAEPHHWNQSVLLKGQRPVDAAHLEQALQALVAHHDALRLAFTRENDAWTARHQSLAEQQGLWQRSPLLWTAEVADAAALERLAEQAQRSLELQNGALLRGVLASLADGSQRLLLVIHHLVVDGVSWRILLEDLQQAYQQLQAGQALKLPAKTSATQAWAQRLQGHAGSAALQAQIAYWQGQLQDARADLPCDRPEGELRRCHGAQVQTRLDKNQTRQLLQQAPAAYRTQVNDLLLTALARVIGRWSGDASTLIQLEGHGREALFDDLDLSRSVGWFTSLFPVRLTPAVTAGDSLKAIKEQLRAIPDKGLGFGALRYLGDEQTRRTLQALPVPRITFNYLGQFDSAFADDADGLFIPASESAGAPQSPLAPLDNWLTLNGSVYAGELSIDWTFSTQMFDESTIQTLALDYGRELQALIEHCCQAPHQGFTPSDFPLAGLTQAELDALPLAPRQVEDIYPLSPMQQGMLFHTLYEQQAGSYINQLRVDVEGLDVERFRQAWQAAMDAHEVLRSSFVWEGEFKRALQVVHKQLDVAFLFHDWRASAQLSQDLHSLALAQRQQGFELEAAPLLRLVVTRVAEDRYHLIYTCHHILMDGWSNSQLLGEVLQRYSGQPVVASGSRYRDYIAWLQRQDAVASEAFWTPVLQRLEAPTRLADVIAPPAQAGTGYGDHVQVLDETLTRRLEAFARASKVTVNTLVQAAWLLLLQRYTGKDTVAFGATVAGRPADLPGIEQQIGLFINTLPVIASPQAGQSLDSWLQAVQAQNLALREFEHTALLDIQRWAGQGGEALFDSLLVFENYPIAQALEQGAPDGLRFGPPLTQEQTSYPLTLLVGLERQLSVHMSYQQASFSADTVQRLAAHLAQLLGQMTDGGERCLGELSMLEFDEHQRLIHDWNPVDAPFDQGLCIHQMIARQVEAMPDALAVTFANTQLSYSELDGRANRLAHKLIELGVGPEVRVGVAMPRSEHLLIALLAVLKAGGAYVPLDPDYPVERVAYMLDDSCARVLLTEQAVAATLSVPAETAVLMLDQLDLSRYPLSAPHSSVTPDNLAYVIYTSGSTGKPKGVAIAHRNVLALIDWSKSVYSRDDIQGVLASTSVCFDLSVWELFVTLANGGSLIIARNALELPHLPARDQVRLINTVPSAIAALLRSDEIPASVRIINLAGEPLKQSLVDALYQNSPCGIGPVQAKPLESESVGAKPVGAKLARDSILSAGPCVTDLPPSRASFAPTGLASTGSAPAGSTLAGFASTGSLPQGIAHVYDLYGPSEDTTYSTWTRRTAGGTANIGRPLKHTASYLLDADLQPVPQGVSAELYLSGAGITRGYLGRAAMTAEKYVPNPFSTTGERLYRTGDLSRYRADGVLEYQGRIDHQVKIRGFRIELGEIESRLLQQPEVRDVAVLAQDAPGGQQLVAYVVVPTLNLNATEAQRALRDELKAALREHLPDYMIPAHLLFLEQLPLTPNGKLDRKALPAVETGLSQSGYEAPVSELEQQIAGIWQEVLEVEQVGRNDHFFERGGHSLLATQAVSRLRKLTGYPLSLRDLFNHPQLKALAVLMAGTADGPVRAGDSHEVRLKAHGPRRSAPLSLVQRRLWIAEQLSGGTSAYGMPMALRLCGELSMAHLMSSFADVARRHDVLRTAYVQDEEGDPLALIADEVQLDFPVIDLAGLSPSAQQEQVARATLENARIPIDLEQAPLLRGRILRLGPTEHVLLYAMHHIISDGWSMGLLINELVQVYEASLKGEPMPLPPLEVQYHDFALWQQALEEQGVLARQAEYWKHRLGGYEGCLDLPLSSPRGQTASYDGDALQFQLSTALSGALRRLASEAGVTLYSTLLASFQVLLHGLCDAQDLVVGADVAGREQPELERLIGFFVNVLPLRSRFDAAATFSRFLGQTQDNLLGALEHQDLPFDQIVEASGVPRHKGMNPLLQVLFVMNNVPVRTRSMTGLSVELLPALETHSKFDMALFVDEEEGQLRGNWQFATTLFGHERIQHLIQAWTALLEQIVADQDIQLGAISMPVDNMAAAVTPATVPGPKADKLGKFLKRSVTPLAKPRAARVRESLVAAPQRFPLMLEPGEPHLDVIEWIQQNRPLIEQKLAEHAGILFRGFELDGIQGFEAFAEAVQPGLYGQYGDLPKKEGGKNTYRSTPYPERKMILFHNESSHQDRWPRKQMFYCEQAAPVGGATPVVDCRLMYERLPADLREKFEDKGLLYVRTFTDKLDVSWQHFFKTEDHLEVEARCRAGGIQWRWLDNDELQTRTPGPAIITHPITGEKSFFNQVQLHHIYWLDPDVREDLLSMFGLERMPRHVYYGDGTPIEDEVMARIGELYEACAVRFDWQKGDVILLDNMLVAHARDPFEGPRKIVVAMGDMYDRNALDNPASAGPAIQGRRNLEETGA</sequence>
<feature type="domain" description="Carrier" evidence="7">
    <location>
        <begin position="2079"/>
        <end position="2153"/>
    </location>
</feature>
<dbReference type="SUPFAM" id="SSF52777">
    <property type="entry name" value="CoA-dependent acyltransferases"/>
    <property type="match status" value="10"/>
</dbReference>
<dbReference type="KEGG" id="pba:PSEBR_a3919"/>
<dbReference type="SUPFAM" id="SSF51197">
    <property type="entry name" value="Clavaminate synthase-like"/>
    <property type="match status" value="1"/>
</dbReference>
<dbReference type="Pfam" id="PF13193">
    <property type="entry name" value="AMP-binding_C"/>
    <property type="match status" value="3"/>
</dbReference>
<dbReference type="FunFam" id="3.40.50.980:FF:000001">
    <property type="entry name" value="Non-ribosomal peptide synthetase"/>
    <property type="match status" value="3"/>
</dbReference>
<dbReference type="InterPro" id="IPR010060">
    <property type="entry name" value="NRPS_synth"/>
</dbReference>
<evidence type="ECO:0000256" key="6">
    <source>
        <dbReference type="SAM" id="MobiDB-lite"/>
    </source>
</evidence>
<dbReference type="InterPro" id="IPR000873">
    <property type="entry name" value="AMP-dep_synth/lig_dom"/>
</dbReference>
<dbReference type="SUPFAM" id="SSF47336">
    <property type="entry name" value="ACP-like"/>
    <property type="match status" value="3"/>
</dbReference>
<name>F2KJT4_PSEBN</name>
<dbReference type="Gene3D" id="3.40.50.980">
    <property type="match status" value="6"/>
</dbReference>
<dbReference type="InterPro" id="IPR042098">
    <property type="entry name" value="TauD-like_sf"/>
</dbReference>
<dbReference type="Gene3D" id="3.30.300.30">
    <property type="match status" value="3"/>
</dbReference>
<dbReference type="GO" id="GO:0044550">
    <property type="term" value="P:secondary metabolite biosynthetic process"/>
    <property type="evidence" value="ECO:0007669"/>
    <property type="project" value="UniProtKB-ARBA"/>
</dbReference>
<protein>
    <submittedName>
        <fullName evidence="8">Putative peptide synthetase</fullName>
    </submittedName>
</protein>
<evidence type="ECO:0000259" key="7">
    <source>
        <dbReference type="PROSITE" id="PS50075"/>
    </source>
</evidence>
<dbReference type="GO" id="GO:0043041">
    <property type="term" value="P:amino acid activation for nonribosomal peptide biosynthetic process"/>
    <property type="evidence" value="ECO:0007669"/>
    <property type="project" value="UniProtKB-ARBA"/>
</dbReference>
<dbReference type="NCBIfam" id="TIGR01733">
    <property type="entry name" value="AA-adenyl-dom"/>
    <property type="match status" value="2"/>
</dbReference>
<dbReference type="PANTHER" id="PTHR45398:SF1">
    <property type="entry name" value="ENZYME, PUTATIVE (JCVI)-RELATED"/>
    <property type="match status" value="1"/>
</dbReference>
<dbReference type="FunFam" id="3.40.50.980:FF:000002">
    <property type="entry name" value="Enterobactin synthetase component F"/>
    <property type="match status" value="1"/>
</dbReference>
<dbReference type="PROSITE" id="PS00455">
    <property type="entry name" value="AMP_BINDING"/>
    <property type="match status" value="3"/>
</dbReference>
<dbReference type="FunFam" id="3.30.559.10:FF:000012">
    <property type="entry name" value="Non-ribosomal peptide synthetase"/>
    <property type="match status" value="2"/>
</dbReference>
<reference evidence="8 9" key="1">
    <citation type="journal article" date="2011" name="J. Bacteriol.">
        <title>Complete genome sequence of a beneficial plant root-associated bacterium, Pseudomonas brassicacearum.</title>
        <authorList>
            <person name="Ortet P."/>
            <person name="Barakat M."/>
            <person name="Lalaouna D."/>
            <person name="Fochesato S."/>
            <person name="Barbe V."/>
            <person name="Vacherie B."/>
            <person name="Santaella C."/>
            <person name="Heulin T."/>
            <person name="Achouak W."/>
        </authorList>
    </citation>
    <scope>NUCLEOTIDE SEQUENCE [LARGE SCALE GENOMIC DNA]</scope>
    <source>
        <strain evidence="8 9">NFM421</strain>
    </source>
</reference>
<dbReference type="InterPro" id="IPR036736">
    <property type="entry name" value="ACP-like_sf"/>
</dbReference>
<dbReference type="CDD" id="cd19543">
    <property type="entry name" value="DCL_NRPS"/>
    <property type="match status" value="1"/>
</dbReference>
<dbReference type="GO" id="GO:0031177">
    <property type="term" value="F:phosphopantetheine binding"/>
    <property type="evidence" value="ECO:0007669"/>
    <property type="project" value="InterPro"/>
</dbReference>
<dbReference type="Pfam" id="PF02668">
    <property type="entry name" value="TauD"/>
    <property type="match status" value="1"/>
</dbReference>
<dbReference type="CDD" id="cd17646">
    <property type="entry name" value="A_NRPS_AB3403-like"/>
    <property type="match status" value="1"/>
</dbReference>
<keyword evidence="4" id="KW-0597">Phosphoprotein</keyword>
<dbReference type="Pfam" id="PF00501">
    <property type="entry name" value="AMP-binding"/>
    <property type="match status" value="4"/>
</dbReference>
<evidence type="ECO:0000313" key="9">
    <source>
        <dbReference type="Proteomes" id="UP000006692"/>
    </source>
</evidence>
<proteinExistence type="inferred from homology"/>
<dbReference type="InterPro" id="IPR020845">
    <property type="entry name" value="AMP-binding_CS"/>
</dbReference>
<dbReference type="NCBIfam" id="NF003417">
    <property type="entry name" value="PRK04813.1"/>
    <property type="match status" value="4"/>
</dbReference>
<evidence type="ECO:0000256" key="2">
    <source>
        <dbReference type="ARBA" id="ARBA00006432"/>
    </source>
</evidence>
<dbReference type="Gene3D" id="1.10.1200.10">
    <property type="entry name" value="ACP-like"/>
    <property type="match status" value="3"/>
</dbReference>
<dbReference type="Gene3D" id="3.30.559.10">
    <property type="entry name" value="Chloramphenicol acetyltransferase-like domain"/>
    <property type="match status" value="5"/>
</dbReference>
<dbReference type="FunFam" id="3.40.50.12780:FF:000012">
    <property type="entry name" value="Non-ribosomal peptide synthetase"/>
    <property type="match status" value="2"/>
</dbReference>
<reference key="2">
    <citation type="submission" date="2011-03" db="EMBL/GenBank/DDBJ databases">
        <title>Complete Genome Sequence of a beneficial plant roots-associated bacterium Pseudomonas brassicacearum.</title>
        <authorList>
            <person name="Ortet P."/>
            <person name="Barakat M."/>
            <person name="Lalaouna D."/>
            <person name="Fochesato S."/>
            <person name="Barbe V."/>
            <person name="Santaella C."/>
            <person name="Heulin T."/>
            <person name="Achouak W."/>
        </authorList>
    </citation>
    <scope>NUCLEOTIDE SEQUENCE</scope>
    <source>
        <strain>NFM421</strain>
    </source>
</reference>
<dbReference type="HOGENOM" id="CLU_000022_11_3_6"/>
<dbReference type="EMBL" id="CP002585">
    <property type="protein sequence ID" value="AEA70310.1"/>
    <property type="molecule type" value="Genomic_DNA"/>
</dbReference>
<dbReference type="Gene3D" id="3.40.50.12780">
    <property type="entry name" value="N-terminal domain of ligase-like"/>
    <property type="match status" value="1"/>
</dbReference>
<dbReference type="InterPro" id="IPR045851">
    <property type="entry name" value="AMP-bd_C_sf"/>
</dbReference>
<organism evidence="8 9">
    <name type="scientific">Pseudomonas brassicacearum (strain NFM421)</name>
    <dbReference type="NCBI Taxonomy" id="994484"/>
    <lineage>
        <taxon>Bacteria</taxon>
        <taxon>Pseudomonadati</taxon>
        <taxon>Pseudomonadota</taxon>
        <taxon>Gammaproteobacteria</taxon>
        <taxon>Pseudomonadales</taxon>
        <taxon>Pseudomonadaceae</taxon>
        <taxon>Pseudomonas</taxon>
    </lineage>
</organism>
<dbReference type="FunFam" id="2.30.38.10:FF:000001">
    <property type="entry name" value="Non-ribosomal peptide synthetase PvdI"/>
    <property type="match status" value="3"/>
</dbReference>
<feature type="region of interest" description="Disordered" evidence="6">
    <location>
        <begin position="4558"/>
        <end position="4577"/>
    </location>
</feature>
<comment type="cofactor">
    <cofactor evidence="1">
        <name>pantetheine 4'-phosphate</name>
        <dbReference type="ChEBI" id="CHEBI:47942"/>
    </cofactor>
</comment>
<gene>
    <name evidence="8" type="ORF">PSEBR_a3919</name>
</gene>
<dbReference type="InterPro" id="IPR009081">
    <property type="entry name" value="PP-bd_ACP"/>
</dbReference>
<feature type="domain" description="Carrier" evidence="7">
    <location>
        <begin position="1020"/>
        <end position="1095"/>
    </location>
</feature>
<keyword evidence="5" id="KW-0560">Oxidoreductase</keyword>
<dbReference type="SMART" id="SM00823">
    <property type="entry name" value="PKS_PP"/>
    <property type="match status" value="3"/>
</dbReference>
<evidence type="ECO:0000313" key="8">
    <source>
        <dbReference type="EMBL" id="AEA70310.1"/>
    </source>
</evidence>
<dbReference type="CDD" id="cd12116">
    <property type="entry name" value="A_NRPS_Ta1_like"/>
    <property type="match status" value="1"/>
</dbReference>
<dbReference type="FunFam" id="1.10.1200.10:FF:000005">
    <property type="entry name" value="Nonribosomal peptide synthetase 1"/>
    <property type="match status" value="3"/>
</dbReference>
<dbReference type="InterPro" id="IPR006162">
    <property type="entry name" value="Ppantetheine_attach_site"/>
</dbReference>
<feature type="domain" description="Carrier" evidence="7">
    <location>
        <begin position="3664"/>
        <end position="3739"/>
    </location>
</feature>
<dbReference type="GO" id="GO:0016706">
    <property type="term" value="F:2-oxoglutarate-dependent dioxygenase activity"/>
    <property type="evidence" value="ECO:0007669"/>
    <property type="project" value="UniProtKB-ARBA"/>
</dbReference>
<dbReference type="Pfam" id="PF00550">
    <property type="entry name" value="PP-binding"/>
    <property type="match status" value="3"/>
</dbReference>
<dbReference type="Proteomes" id="UP000006692">
    <property type="component" value="Chromosome"/>
</dbReference>
<dbReference type="InterPro" id="IPR020806">
    <property type="entry name" value="PKS_PP-bd"/>
</dbReference>
<dbReference type="Gene3D" id="3.30.559.30">
    <property type="entry name" value="Nonribosomal peptide synthetase, condensation domain"/>
    <property type="match status" value="5"/>
</dbReference>
<dbReference type="Pfam" id="PF00668">
    <property type="entry name" value="Condensation"/>
    <property type="match status" value="5"/>
</dbReference>
<dbReference type="InterPro" id="IPR042099">
    <property type="entry name" value="ANL_N_sf"/>
</dbReference>
<dbReference type="NCBIfam" id="TIGR01720">
    <property type="entry name" value="NRPS-para261"/>
    <property type="match status" value="1"/>
</dbReference>
<dbReference type="InterPro" id="IPR023213">
    <property type="entry name" value="CAT-like_dom_sf"/>
</dbReference>
<dbReference type="CDD" id="cd19531">
    <property type="entry name" value="LCL_NRPS-like"/>
    <property type="match status" value="3"/>
</dbReference>
<evidence type="ECO:0000256" key="3">
    <source>
        <dbReference type="ARBA" id="ARBA00022450"/>
    </source>
</evidence>
<dbReference type="PANTHER" id="PTHR45398">
    <property type="match status" value="1"/>
</dbReference>
<accession>F2KJT4</accession>
<dbReference type="STRING" id="994484.PSEBR_a3919"/>